<name>A0A0X8X3I6_9SPHI</name>
<dbReference type="Pfam" id="PF01841">
    <property type="entry name" value="Transglut_core"/>
    <property type="match status" value="1"/>
</dbReference>
<sequence>MIKLLVIYFLCLFICFSAIAEPADSSATITSSKNSYEFVFNKKAGRVEVKEILSTNYTANNYTVKLPIAEVYNNNVTIENVEARIDNHAIRNLNPTYAYYSADDVFFSDEKICYFPLYLSKKGSNGNVVFTESVADPRYFTSIYFTSEFEVKQREVSIRIPRWMNAEIKEMNFGNYHIMRSKTYDSGNDEDIITYYVQNLPAMHREENSPGPTYIYPHLLVMCKSATVGGQSFKYFGSTADQYDWYRSLVKNMDNNNAAISAKAKEITAGLNNDMDKIKAVFYYVQDNIRYIAFEDGLAGFRPEKADEVLRKKYGDCKGMANLTKALLTSVGFDARLCWLGTDHIAYDYNTPSLAVDNHMICALIYKGKTIYLDATQTYLGINDYAERIQGRQVMMEDGDKFILNRVPVQSAAQNYDFETAKLSISGNDLKGSISHLWKGEDKEDVLMGVNSIKKENTDEAINRFLSNNNTDYVISNLKVSSTTNPDKDFTANYDVEVKNGVSVFSKAYYIDFDQQKELLNAAIKLNERKLDFWFPHKVNICRETELTLPANYKTSGLPETLNIVNPDYEFHIQYVPSPGKLTYKKSLLIKNTHLTVAKFAQWNKDIEQLAKTYNETITLKPVSE</sequence>
<dbReference type="Proteomes" id="UP000218263">
    <property type="component" value="Chromosome"/>
</dbReference>
<evidence type="ECO:0000313" key="1">
    <source>
        <dbReference type="EMBL" id="BAU54453.1"/>
    </source>
</evidence>
<dbReference type="RefSeq" id="WP_096352400.1">
    <property type="nucleotide sequence ID" value="NZ_AP017313.1"/>
</dbReference>
<protein>
    <submittedName>
        <fullName evidence="1">Transglutaminase-like superfamily protein</fullName>
    </submittedName>
</protein>
<dbReference type="OrthoDB" id="8595007at2"/>
<proteinExistence type="predicted"/>
<dbReference type="Gene3D" id="2.60.40.3140">
    <property type="match status" value="1"/>
</dbReference>
<evidence type="ECO:0000313" key="2">
    <source>
        <dbReference type="Proteomes" id="UP000218263"/>
    </source>
</evidence>
<keyword evidence="2" id="KW-1185">Reference proteome</keyword>
<organism evidence="1 2">
    <name type="scientific">Mucilaginibacter gotjawali</name>
    <dbReference type="NCBI Taxonomy" id="1550579"/>
    <lineage>
        <taxon>Bacteria</taxon>
        <taxon>Pseudomonadati</taxon>
        <taxon>Bacteroidota</taxon>
        <taxon>Sphingobacteriia</taxon>
        <taxon>Sphingobacteriales</taxon>
        <taxon>Sphingobacteriaceae</taxon>
        <taxon>Mucilaginibacter</taxon>
    </lineage>
</organism>
<dbReference type="InterPro" id="IPR038765">
    <property type="entry name" value="Papain-like_cys_pep_sf"/>
</dbReference>
<dbReference type="Gene3D" id="2.60.120.1130">
    <property type="match status" value="1"/>
</dbReference>
<dbReference type="KEGG" id="mgot:MgSA37_02629"/>
<dbReference type="Gene3D" id="3.10.620.30">
    <property type="match status" value="1"/>
</dbReference>
<reference evidence="1 2" key="1">
    <citation type="submission" date="2015-12" db="EMBL/GenBank/DDBJ databases">
        <title>Genome sequence of Mucilaginibacter gotjawali.</title>
        <authorList>
            <person name="Lee J.S."/>
            <person name="Lee K.C."/>
            <person name="Kim K.K."/>
            <person name="Lee B.W."/>
        </authorList>
    </citation>
    <scope>NUCLEOTIDE SEQUENCE [LARGE SCALE GENOMIC DNA]</scope>
    <source>
        <strain evidence="1 2">SA3-7</strain>
    </source>
</reference>
<dbReference type="InterPro" id="IPR002931">
    <property type="entry name" value="Transglutaminase-like"/>
</dbReference>
<dbReference type="EMBL" id="AP017313">
    <property type="protein sequence ID" value="BAU54453.1"/>
    <property type="molecule type" value="Genomic_DNA"/>
</dbReference>
<gene>
    <name evidence="1" type="ORF">MgSA37_02629</name>
</gene>
<accession>A0A0X8X3I6</accession>
<dbReference type="AlphaFoldDB" id="A0A0X8X3I6"/>
<dbReference type="SUPFAM" id="SSF54001">
    <property type="entry name" value="Cysteine proteinases"/>
    <property type="match status" value="1"/>
</dbReference>